<dbReference type="InterPro" id="IPR023827">
    <property type="entry name" value="Peptidase_S8_Asp-AS"/>
</dbReference>
<dbReference type="EMBL" id="FMHU01000002">
    <property type="protein sequence ID" value="SCL28252.1"/>
    <property type="molecule type" value="Genomic_DNA"/>
</dbReference>
<sequence length="403" mass="41567">MTLLRPRRRRLGVLGVLAISAVVATTAAVPVSAAPAGGAILRAGGATAVPGSYLVVLRDDAVGGPAGTRVGAVAQRADDLAGRYGGTVGHRYGHALNGFEVRLSEPAARRLAADPAVAFVEQNHTVQILTTQFNAPWNLDRIDQRTTTLSGTYSYTSTGLGSTAYIIDSGFRHTHVEFGWRAGGGYDAVDGALPADDCNGHGTHVAGIVGGKTYGVAKEVRLVPVRVINCSGSGTWAGIISGIDWVTADHDPGEPAAANLSLGGSFSASLNTAVANSIADGVVYAVAAGNSNANACNYSPQSVREAIVVGAFQSNDVRASFSNWGDCVDIYAPGVNIRSSWHSGDTMTNVVSGTSMAAPHVTGAAARVLQNNPTWTPAQVAAYLIAQATLVNNLRLLYMDPLT</sequence>
<evidence type="ECO:0000259" key="8">
    <source>
        <dbReference type="Pfam" id="PF00082"/>
    </source>
</evidence>
<dbReference type="PANTHER" id="PTHR43806:SF11">
    <property type="entry name" value="CEREVISIN-RELATED"/>
    <property type="match status" value="1"/>
</dbReference>
<dbReference type="Gene3D" id="3.30.70.80">
    <property type="entry name" value="Peptidase S8 propeptide/proteinase inhibitor I9"/>
    <property type="match status" value="1"/>
</dbReference>
<dbReference type="InterPro" id="IPR034193">
    <property type="entry name" value="PCSK9_ProteinaseK-like"/>
</dbReference>
<keyword evidence="4 6" id="KW-0720">Serine protease</keyword>
<dbReference type="PROSITE" id="PS00136">
    <property type="entry name" value="SUBTILASE_ASP"/>
    <property type="match status" value="1"/>
</dbReference>
<dbReference type="InterPro" id="IPR022398">
    <property type="entry name" value="Peptidase_S8_His-AS"/>
</dbReference>
<evidence type="ECO:0000256" key="6">
    <source>
        <dbReference type="PROSITE-ProRule" id="PRU01240"/>
    </source>
</evidence>
<evidence type="ECO:0000256" key="2">
    <source>
        <dbReference type="ARBA" id="ARBA00022670"/>
    </source>
</evidence>
<keyword evidence="11" id="KW-1185">Reference proteome</keyword>
<dbReference type="InterPro" id="IPR010259">
    <property type="entry name" value="S8pro/Inhibitor_I9"/>
</dbReference>
<dbReference type="InterPro" id="IPR037045">
    <property type="entry name" value="S8pro/Inhibitor_I9_sf"/>
</dbReference>
<dbReference type="AlphaFoldDB" id="A0A1C6SFL9"/>
<feature type="active site" description="Charge relay system" evidence="5 6">
    <location>
        <position position="168"/>
    </location>
</feature>
<feature type="domain" description="Peptidase S8/S53" evidence="8">
    <location>
        <begin position="166"/>
        <end position="389"/>
    </location>
</feature>
<accession>A0A1C6SFL9</accession>
<dbReference type="Gene3D" id="3.40.50.200">
    <property type="entry name" value="Peptidase S8/S53 domain"/>
    <property type="match status" value="1"/>
</dbReference>
<dbReference type="PROSITE" id="PS51892">
    <property type="entry name" value="SUBTILASE"/>
    <property type="match status" value="1"/>
</dbReference>
<evidence type="ECO:0000313" key="11">
    <source>
        <dbReference type="Proteomes" id="UP000198906"/>
    </source>
</evidence>
<gene>
    <name evidence="10" type="ORF">GA0074694_5056</name>
</gene>
<dbReference type="Pfam" id="PF00082">
    <property type="entry name" value="Peptidase_S8"/>
    <property type="match status" value="1"/>
</dbReference>
<protein>
    <submittedName>
        <fullName evidence="10">Peptidase inhibitor I9</fullName>
    </submittedName>
</protein>
<keyword evidence="2 6" id="KW-0645">Protease</keyword>
<feature type="domain" description="Inhibitor I9" evidence="9">
    <location>
        <begin position="82"/>
        <end position="128"/>
    </location>
</feature>
<feature type="active site" description="Charge relay system" evidence="5 6">
    <location>
        <position position="201"/>
    </location>
</feature>
<dbReference type="RefSeq" id="WP_091462423.1">
    <property type="nucleotide sequence ID" value="NZ_FMHU01000002.1"/>
</dbReference>
<reference evidence="11" key="1">
    <citation type="submission" date="2016-06" db="EMBL/GenBank/DDBJ databases">
        <authorList>
            <person name="Varghese N."/>
        </authorList>
    </citation>
    <scope>NUCLEOTIDE SEQUENCE [LARGE SCALE GENOMIC DNA]</scope>
    <source>
        <strain evidence="11">DSM 46123</strain>
    </source>
</reference>
<dbReference type="Pfam" id="PF05922">
    <property type="entry name" value="Inhibitor_I9"/>
    <property type="match status" value="1"/>
</dbReference>
<evidence type="ECO:0000256" key="3">
    <source>
        <dbReference type="ARBA" id="ARBA00022801"/>
    </source>
</evidence>
<dbReference type="PRINTS" id="PR00723">
    <property type="entry name" value="SUBTILISIN"/>
</dbReference>
<dbReference type="PANTHER" id="PTHR43806">
    <property type="entry name" value="PEPTIDASE S8"/>
    <property type="match status" value="1"/>
</dbReference>
<proteinExistence type="inferred from homology"/>
<dbReference type="InterPro" id="IPR000209">
    <property type="entry name" value="Peptidase_S8/S53_dom"/>
</dbReference>
<evidence type="ECO:0000259" key="9">
    <source>
        <dbReference type="Pfam" id="PF05922"/>
    </source>
</evidence>
<dbReference type="PROSITE" id="PS00138">
    <property type="entry name" value="SUBTILASE_SER"/>
    <property type="match status" value="1"/>
</dbReference>
<dbReference type="SUPFAM" id="SSF52743">
    <property type="entry name" value="Subtilisin-like"/>
    <property type="match status" value="1"/>
</dbReference>
<dbReference type="Proteomes" id="UP000198906">
    <property type="component" value="Unassembled WGS sequence"/>
</dbReference>
<evidence type="ECO:0000256" key="5">
    <source>
        <dbReference type="PIRSR" id="PIRSR615500-1"/>
    </source>
</evidence>
<dbReference type="PROSITE" id="PS51318">
    <property type="entry name" value="TAT"/>
    <property type="match status" value="1"/>
</dbReference>
<dbReference type="InterPro" id="IPR023828">
    <property type="entry name" value="Peptidase_S8_Ser-AS"/>
</dbReference>
<keyword evidence="3 6" id="KW-0378">Hydrolase</keyword>
<dbReference type="GO" id="GO:0005615">
    <property type="term" value="C:extracellular space"/>
    <property type="evidence" value="ECO:0007669"/>
    <property type="project" value="TreeGrafter"/>
</dbReference>
<dbReference type="FunFam" id="3.40.50.200:FF:000014">
    <property type="entry name" value="Proteinase K"/>
    <property type="match status" value="1"/>
</dbReference>
<dbReference type="STRING" id="47866.GA0074694_5056"/>
<dbReference type="InterPro" id="IPR006311">
    <property type="entry name" value="TAT_signal"/>
</dbReference>
<comment type="similarity">
    <text evidence="1 6 7">Belongs to the peptidase S8 family.</text>
</comment>
<evidence type="ECO:0000256" key="1">
    <source>
        <dbReference type="ARBA" id="ARBA00011073"/>
    </source>
</evidence>
<evidence type="ECO:0000256" key="4">
    <source>
        <dbReference type="ARBA" id="ARBA00022825"/>
    </source>
</evidence>
<dbReference type="InterPro" id="IPR050131">
    <property type="entry name" value="Peptidase_S8_subtilisin-like"/>
</dbReference>
<feature type="active site" description="Charge relay system" evidence="5 6">
    <location>
        <position position="355"/>
    </location>
</feature>
<dbReference type="CDD" id="cd04077">
    <property type="entry name" value="Peptidases_S8_PCSK9_ProteinaseK_like"/>
    <property type="match status" value="1"/>
</dbReference>
<dbReference type="GO" id="GO:0004252">
    <property type="term" value="F:serine-type endopeptidase activity"/>
    <property type="evidence" value="ECO:0007669"/>
    <property type="project" value="UniProtKB-UniRule"/>
</dbReference>
<dbReference type="InterPro" id="IPR015500">
    <property type="entry name" value="Peptidase_S8_subtilisin-rel"/>
</dbReference>
<name>A0A1C6SFL9_9ACTN</name>
<dbReference type="PROSITE" id="PS00137">
    <property type="entry name" value="SUBTILASE_HIS"/>
    <property type="match status" value="1"/>
</dbReference>
<evidence type="ECO:0000256" key="7">
    <source>
        <dbReference type="RuleBase" id="RU003355"/>
    </source>
</evidence>
<organism evidence="10 11">
    <name type="scientific">Micromonospora inyonensis</name>
    <dbReference type="NCBI Taxonomy" id="47866"/>
    <lineage>
        <taxon>Bacteria</taxon>
        <taxon>Bacillati</taxon>
        <taxon>Actinomycetota</taxon>
        <taxon>Actinomycetes</taxon>
        <taxon>Micromonosporales</taxon>
        <taxon>Micromonosporaceae</taxon>
        <taxon>Micromonospora</taxon>
    </lineage>
</organism>
<dbReference type="SUPFAM" id="SSF54897">
    <property type="entry name" value="Protease propeptides/inhibitors"/>
    <property type="match status" value="1"/>
</dbReference>
<dbReference type="InterPro" id="IPR036852">
    <property type="entry name" value="Peptidase_S8/S53_dom_sf"/>
</dbReference>
<dbReference type="GO" id="GO:0006508">
    <property type="term" value="P:proteolysis"/>
    <property type="evidence" value="ECO:0007669"/>
    <property type="project" value="UniProtKB-KW"/>
</dbReference>
<evidence type="ECO:0000313" key="10">
    <source>
        <dbReference type="EMBL" id="SCL28252.1"/>
    </source>
</evidence>